<feature type="region of interest" description="Disordered" evidence="1">
    <location>
        <begin position="69"/>
        <end position="90"/>
    </location>
</feature>
<evidence type="ECO:0008006" key="4">
    <source>
        <dbReference type="Google" id="ProtNLM"/>
    </source>
</evidence>
<dbReference type="InterPro" id="IPR032716">
    <property type="entry name" value="ACC_epsilon"/>
</dbReference>
<dbReference type="Pfam" id="PF13822">
    <property type="entry name" value="ACC_epsilon"/>
    <property type="match status" value="1"/>
</dbReference>
<organism evidence="2 3">
    <name type="scientific">Gulosibacter macacae</name>
    <dbReference type="NCBI Taxonomy" id="2488791"/>
    <lineage>
        <taxon>Bacteria</taxon>
        <taxon>Bacillati</taxon>
        <taxon>Actinomycetota</taxon>
        <taxon>Actinomycetes</taxon>
        <taxon>Micrococcales</taxon>
        <taxon>Microbacteriaceae</taxon>
        <taxon>Gulosibacter</taxon>
    </lineage>
</organism>
<dbReference type="RefSeq" id="WP_124971999.1">
    <property type="nucleotide sequence ID" value="NZ_RQVS01000007.1"/>
</dbReference>
<dbReference type="Proteomes" id="UP000274391">
    <property type="component" value="Unassembled WGS sequence"/>
</dbReference>
<accession>A0A3P3VXM4</accession>
<reference evidence="2 3" key="1">
    <citation type="submission" date="2018-11" db="EMBL/GenBank/DDBJ databases">
        <title>YIM 102482-1 draft genome.</title>
        <authorList>
            <person name="Li G."/>
            <person name="Jiang Y."/>
        </authorList>
    </citation>
    <scope>NUCLEOTIDE SEQUENCE [LARGE SCALE GENOMIC DNA]</scope>
    <source>
        <strain evidence="2 3">YIM 102482-1</strain>
    </source>
</reference>
<evidence type="ECO:0000313" key="2">
    <source>
        <dbReference type="EMBL" id="RRJ86798.1"/>
    </source>
</evidence>
<evidence type="ECO:0000256" key="1">
    <source>
        <dbReference type="SAM" id="MobiDB-lite"/>
    </source>
</evidence>
<evidence type="ECO:0000313" key="3">
    <source>
        <dbReference type="Proteomes" id="UP000274391"/>
    </source>
</evidence>
<gene>
    <name evidence="2" type="ORF">EG850_07190</name>
</gene>
<feature type="compositionally biased region" description="Gly residues" evidence="1">
    <location>
        <begin position="75"/>
        <end position="84"/>
    </location>
</feature>
<dbReference type="GO" id="GO:0004658">
    <property type="term" value="F:propionyl-CoA carboxylase activity"/>
    <property type="evidence" value="ECO:0007669"/>
    <property type="project" value="InterPro"/>
</dbReference>
<sequence>MIRPKQPRVAVPDLDITDSLEPGDARLLAGKPTEDELAAVTAVLAVLFEAGVGLDRPRDEVVRLSPWERSQRHLQGGGGAGDPFGGRFRR</sequence>
<protein>
    <recommendedName>
        <fullName evidence="4">Acyl-CoA carboxylase subunit epsilon</fullName>
    </recommendedName>
</protein>
<keyword evidence="3" id="KW-1185">Reference proteome</keyword>
<dbReference type="EMBL" id="RQVS01000007">
    <property type="protein sequence ID" value="RRJ86798.1"/>
    <property type="molecule type" value="Genomic_DNA"/>
</dbReference>
<dbReference type="GO" id="GO:0003989">
    <property type="term" value="F:acetyl-CoA carboxylase activity"/>
    <property type="evidence" value="ECO:0007669"/>
    <property type="project" value="InterPro"/>
</dbReference>
<dbReference type="AlphaFoldDB" id="A0A3P3VXM4"/>
<dbReference type="OrthoDB" id="5118874at2"/>
<comment type="caution">
    <text evidence="2">The sequence shown here is derived from an EMBL/GenBank/DDBJ whole genome shotgun (WGS) entry which is preliminary data.</text>
</comment>
<proteinExistence type="predicted"/>
<name>A0A3P3VXM4_9MICO</name>